<proteinExistence type="inferred from homology"/>
<feature type="region of interest" description="Disordered" evidence="9">
    <location>
        <begin position="90"/>
        <end position="111"/>
    </location>
</feature>
<evidence type="ECO:0000256" key="3">
    <source>
        <dbReference type="ARBA" id="ARBA00022692"/>
    </source>
</evidence>
<evidence type="ECO:0000256" key="9">
    <source>
        <dbReference type="SAM" id="MobiDB-lite"/>
    </source>
</evidence>
<evidence type="ECO:0000256" key="1">
    <source>
        <dbReference type="ARBA" id="ARBA00004479"/>
    </source>
</evidence>
<evidence type="ECO:0000256" key="8">
    <source>
        <dbReference type="RuleBase" id="RU003827"/>
    </source>
</evidence>
<dbReference type="Pfam" id="PF01105">
    <property type="entry name" value="EMP24_GP25L"/>
    <property type="match status" value="1"/>
</dbReference>
<comment type="similarity">
    <text evidence="2 8">Belongs to the EMP24/GP25L family.</text>
</comment>
<evidence type="ECO:0000256" key="4">
    <source>
        <dbReference type="ARBA" id="ARBA00022729"/>
    </source>
</evidence>
<dbReference type="EMBL" id="ML014117">
    <property type="protein sequence ID" value="RKP03821.1"/>
    <property type="molecule type" value="Genomic_DNA"/>
</dbReference>
<dbReference type="GO" id="GO:0016020">
    <property type="term" value="C:membrane"/>
    <property type="evidence" value="ECO:0007669"/>
    <property type="project" value="UniProtKB-SubCell"/>
</dbReference>
<sequence>MAPHERACFYVQAQAPQEKLAFYFAVQSGGNFDIDYEVTNPAGGVVLDGQKERQGDFVFAARSAGEHAFCFSNTMSSFAEKMLDFDVTAEHETQADHPSRQNPLPNAAKQREQAAQSLSTIDEMASRIATGLTNFHRSLRHYHTRLHRNMDTVRSTESRVFWFAVMEVAFITGVVGAQIMAIQTLFNTSGKARV</sequence>
<evidence type="ECO:0000259" key="11">
    <source>
        <dbReference type="PROSITE" id="PS50866"/>
    </source>
</evidence>
<dbReference type="AlphaFoldDB" id="A0A4P9XF49"/>
<dbReference type="SMART" id="SM01190">
    <property type="entry name" value="EMP24_GP25L"/>
    <property type="match status" value="1"/>
</dbReference>
<dbReference type="PROSITE" id="PS50866">
    <property type="entry name" value="GOLD"/>
    <property type="match status" value="1"/>
</dbReference>
<feature type="domain" description="GOLD" evidence="11">
    <location>
        <begin position="6"/>
        <end position="89"/>
    </location>
</feature>
<accession>A0A4P9XF49</accession>
<dbReference type="STRING" id="1555241.A0A4P9XF49"/>
<organism evidence="12 13">
    <name type="scientific">Caulochytrium protostelioides</name>
    <dbReference type="NCBI Taxonomy" id="1555241"/>
    <lineage>
        <taxon>Eukaryota</taxon>
        <taxon>Fungi</taxon>
        <taxon>Fungi incertae sedis</taxon>
        <taxon>Chytridiomycota</taxon>
        <taxon>Chytridiomycota incertae sedis</taxon>
        <taxon>Chytridiomycetes</taxon>
        <taxon>Caulochytriales</taxon>
        <taxon>Caulochytriaceae</taxon>
        <taxon>Caulochytrium</taxon>
    </lineage>
</organism>
<keyword evidence="3 8" id="KW-0812">Transmembrane</keyword>
<feature type="transmembrane region" description="Helical" evidence="10">
    <location>
        <begin position="160"/>
        <end position="186"/>
    </location>
</feature>
<evidence type="ECO:0000313" key="12">
    <source>
        <dbReference type="EMBL" id="RKP03821.1"/>
    </source>
</evidence>
<dbReference type="OrthoDB" id="1929172at2759"/>
<feature type="compositionally biased region" description="Basic and acidic residues" evidence="9">
    <location>
        <begin position="90"/>
        <end position="99"/>
    </location>
</feature>
<comment type="subcellular location">
    <subcellularLocation>
        <location evidence="7">Endomembrane system</location>
        <topology evidence="7">Single-pass membrane protein</topology>
    </subcellularLocation>
    <subcellularLocation>
        <location evidence="1 8">Membrane</location>
        <topology evidence="1 8">Single-pass type I membrane protein</topology>
    </subcellularLocation>
</comment>
<evidence type="ECO:0000313" key="13">
    <source>
        <dbReference type="Proteomes" id="UP000274922"/>
    </source>
</evidence>
<keyword evidence="4" id="KW-0732">Signal</keyword>
<keyword evidence="13" id="KW-1185">Reference proteome</keyword>
<dbReference type="InterPro" id="IPR036598">
    <property type="entry name" value="GOLD_dom_sf"/>
</dbReference>
<dbReference type="GO" id="GO:0012505">
    <property type="term" value="C:endomembrane system"/>
    <property type="evidence" value="ECO:0007669"/>
    <property type="project" value="UniProtKB-SubCell"/>
</dbReference>
<evidence type="ECO:0000256" key="10">
    <source>
        <dbReference type="SAM" id="Phobius"/>
    </source>
</evidence>
<dbReference type="InterPro" id="IPR009038">
    <property type="entry name" value="GOLD_dom"/>
</dbReference>
<evidence type="ECO:0000256" key="6">
    <source>
        <dbReference type="ARBA" id="ARBA00023136"/>
    </source>
</evidence>
<dbReference type="SUPFAM" id="SSF101576">
    <property type="entry name" value="Supernatant protein factor (SPF), C-terminal domain"/>
    <property type="match status" value="1"/>
</dbReference>
<keyword evidence="5 10" id="KW-1133">Transmembrane helix</keyword>
<keyword evidence="6 10" id="KW-0472">Membrane</keyword>
<evidence type="ECO:0000256" key="7">
    <source>
        <dbReference type="ARBA" id="ARBA00037847"/>
    </source>
</evidence>
<dbReference type="Proteomes" id="UP000274922">
    <property type="component" value="Unassembled WGS sequence"/>
</dbReference>
<evidence type="ECO:0000256" key="5">
    <source>
        <dbReference type="ARBA" id="ARBA00022989"/>
    </source>
</evidence>
<protein>
    <recommendedName>
        <fullName evidence="11">GOLD domain-containing protein</fullName>
    </recommendedName>
</protein>
<reference evidence="13" key="1">
    <citation type="journal article" date="2018" name="Nat. Microbiol.">
        <title>Leveraging single-cell genomics to expand the fungal tree of life.</title>
        <authorList>
            <person name="Ahrendt S.R."/>
            <person name="Quandt C.A."/>
            <person name="Ciobanu D."/>
            <person name="Clum A."/>
            <person name="Salamov A."/>
            <person name="Andreopoulos B."/>
            <person name="Cheng J.F."/>
            <person name="Woyke T."/>
            <person name="Pelin A."/>
            <person name="Henrissat B."/>
            <person name="Reynolds N.K."/>
            <person name="Benny G.L."/>
            <person name="Smith M.E."/>
            <person name="James T.Y."/>
            <person name="Grigoriev I.V."/>
        </authorList>
    </citation>
    <scope>NUCLEOTIDE SEQUENCE [LARGE SCALE GENOMIC DNA]</scope>
    <source>
        <strain evidence="13">ATCC 52028</strain>
    </source>
</reference>
<name>A0A4P9XF49_9FUNG</name>
<evidence type="ECO:0000256" key="2">
    <source>
        <dbReference type="ARBA" id="ARBA00007104"/>
    </source>
</evidence>
<dbReference type="PANTHER" id="PTHR22811">
    <property type="entry name" value="TRANSMEMBRANE EMP24 DOMAIN-CONTAINING PROTEIN"/>
    <property type="match status" value="1"/>
</dbReference>
<gene>
    <name evidence="12" type="ORF">CXG81DRAFT_9020</name>
</gene>
<dbReference type="InterPro" id="IPR015720">
    <property type="entry name" value="Emp24-like"/>
</dbReference>